<dbReference type="PRINTS" id="PR01715">
    <property type="entry name" value="FERRIBNDNGPP"/>
</dbReference>
<keyword evidence="4" id="KW-0406">Ion transport</keyword>
<evidence type="ECO:0000313" key="7">
    <source>
        <dbReference type="EMBL" id="AIB15976.1"/>
    </source>
</evidence>
<gene>
    <name evidence="7" type="ORF">ABAZ39_29410</name>
</gene>
<keyword evidence="4" id="KW-0410">Iron transport</keyword>
<dbReference type="PROSITE" id="PS50983">
    <property type="entry name" value="FE_B12_PBP"/>
    <property type="match status" value="1"/>
</dbReference>
<evidence type="ECO:0000259" key="6">
    <source>
        <dbReference type="PROSITE" id="PS50983"/>
    </source>
</evidence>
<keyword evidence="7" id="KW-0614">Plasmid</keyword>
<dbReference type="EMBL" id="CP007796">
    <property type="protein sequence ID" value="AIB15976.1"/>
    <property type="molecule type" value="Genomic_DNA"/>
</dbReference>
<dbReference type="InterPro" id="IPR006311">
    <property type="entry name" value="TAT_signal"/>
</dbReference>
<dbReference type="InterPro" id="IPR002491">
    <property type="entry name" value="ABC_transptr_periplasmic_BD"/>
</dbReference>
<dbReference type="GO" id="GO:0030288">
    <property type="term" value="C:outer membrane-bounded periplasmic space"/>
    <property type="evidence" value="ECO:0007669"/>
    <property type="project" value="TreeGrafter"/>
</dbReference>
<dbReference type="Gene3D" id="3.40.50.1980">
    <property type="entry name" value="Nitrogenase molybdenum iron protein domain"/>
    <property type="match status" value="2"/>
</dbReference>
<dbReference type="PANTHER" id="PTHR30532">
    <property type="entry name" value="IRON III DICITRATE-BINDING PERIPLASMIC PROTEIN"/>
    <property type="match status" value="1"/>
</dbReference>
<evidence type="ECO:0000256" key="1">
    <source>
        <dbReference type="ARBA" id="ARBA00004196"/>
    </source>
</evidence>
<dbReference type="SUPFAM" id="SSF53807">
    <property type="entry name" value="Helical backbone' metal receptor"/>
    <property type="match status" value="1"/>
</dbReference>
<geneLocation type="plasmid" evidence="7 8">
    <name>AbAZ39_p3</name>
</geneLocation>
<accession>A0A060DQ53</accession>
<sequence length="298" mass="31660">MTGQATITRRRALGLAAGAVLLPRLGHAASGRRVAAIDWAGLETALALGIVPVAATELIQFRKVVVEPEVPDSVIDLGLRGTPNYEALTLAEPDLILTSNYYEGQRASLERVAETLSLPIYQPGVPPYTLAAEAALTLGRTLGREAEARAFVAGADAEIARLGETLRGTVRRPVLAINFGDARHVRAFGDDSMFGAVLQRLGLRNAWASQSSYSAAAPLGIEALARMPDAITVVVPPLPSDVVRGLDDSALWQALPMVREKRVSVIEPVNHFGGLPAALRFARLVTAALLRPESVRNG</sequence>
<dbReference type="Proteomes" id="UP000027186">
    <property type="component" value="Plasmid AbAZ39_p3"/>
</dbReference>
<organism evidence="7 8">
    <name type="scientific">Azospirillum argentinense</name>
    <dbReference type="NCBI Taxonomy" id="2970906"/>
    <lineage>
        <taxon>Bacteria</taxon>
        <taxon>Pseudomonadati</taxon>
        <taxon>Pseudomonadota</taxon>
        <taxon>Alphaproteobacteria</taxon>
        <taxon>Rhodospirillales</taxon>
        <taxon>Azospirillaceae</taxon>
        <taxon>Azospirillum</taxon>
    </lineage>
</organism>
<evidence type="ECO:0000313" key="8">
    <source>
        <dbReference type="Proteomes" id="UP000027186"/>
    </source>
</evidence>
<name>A0A060DQ53_9PROT</name>
<dbReference type="PANTHER" id="PTHR30532:SF1">
    <property type="entry name" value="IRON(3+)-HYDROXAMATE-BINDING PROTEIN FHUD"/>
    <property type="match status" value="1"/>
</dbReference>
<keyword evidence="5" id="KW-0732">Signal</keyword>
<dbReference type="GO" id="GO:1901678">
    <property type="term" value="P:iron coordination entity transport"/>
    <property type="evidence" value="ECO:0007669"/>
    <property type="project" value="UniProtKB-ARBA"/>
</dbReference>
<feature type="domain" description="Fe/B12 periplasmic-binding" evidence="6">
    <location>
        <begin position="33"/>
        <end position="294"/>
    </location>
</feature>
<dbReference type="Pfam" id="PF01497">
    <property type="entry name" value="Peripla_BP_2"/>
    <property type="match status" value="1"/>
</dbReference>
<dbReference type="PROSITE" id="PS51318">
    <property type="entry name" value="TAT"/>
    <property type="match status" value="1"/>
</dbReference>
<dbReference type="AlphaFoldDB" id="A0A060DQ53"/>
<keyword evidence="3" id="KW-0813">Transport</keyword>
<evidence type="ECO:0000256" key="3">
    <source>
        <dbReference type="ARBA" id="ARBA00022448"/>
    </source>
</evidence>
<evidence type="ECO:0000256" key="4">
    <source>
        <dbReference type="ARBA" id="ARBA00022496"/>
    </source>
</evidence>
<dbReference type="CDD" id="cd01146">
    <property type="entry name" value="FhuD"/>
    <property type="match status" value="1"/>
</dbReference>
<comment type="subcellular location">
    <subcellularLocation>
        <location evidence="1">Cell envelope</location>
    </subcellularLocation>
</comment>
<evidence type="ECO:0000256" key="5">
    <source>
        <dbReference type="ARBA" id="ARBA00022729"/>
    </source>
</evidence>
<proteinExistence type="inferred from homology"/>
<evidence type="ECO:0000256" key="2">
    <source>
        <dbReference type="ARBA" id="ARBA00008814"/>
    </source>
</evidence>
<dbReference type="InterPro" id="IPR051313">
    <property type="entry name" value="Bact_iron-sidero_bind"/>
</dbReference>
<dbReference type="RefSeq" id="WP_051658681.1">
    <property type="nucleotide sequence ID" value="NZ_CP007796.1"/>
</dbReference>
<reference evidence="7 8" key="1">
    <citation type="journal article" date="2014" name="Genome Announc.">
        <title>Complete Genome Sequence of the Model Rhizosphere Strain Azospirillum brasilense Az39, Successfully Applied in Agriculture.</title>
        <authorList>
            <person name="Rivera D."/>
            <person name="Revale S."/>
            <person name="Molina R."/>
            <person name="Gualpa J."/>
            <person name="Puente M."/>
            <person name="Maroniche G."/>
            <person name="Paris G."/>
            <person name="Baker D."/>
            <person name="Clavijo B."/>
            <person name="McLay K."/>
            <person name="Spaepen S."/>
            <person name="Perticari A."/>
            <person name="Vazquez M."/>
            <person name="Wisniewski-Dye F."/>
            <person name="Watkins C."/>
            <person name="Martinez-Abarca F."/>
            <person name="Vanderleyden J."/>
            <person name="Cassan F."/>
        </authorList>
    </citation>
    <scope>NUCLEOTIDE SEQUENCE [LARGE SCALE GENOMIC DNA]</scope>
    <source>
        <strain evidence="7 8">Az39</strain>
        <plasmid evidence="7">AbAZ39_p3</plasmid>
    </source>
</reference>
<comment type="similarity">
    <text evidence="2">Belongs to the bacterial solute-binding protein 8 family.</text>
</comment>
<keyword evidence="4" id="KW-0408">Iron</keyword>
<dbReference type="KEGG" id="abq:ABAZ39_29410"/>
<protein>
    <submittedName>
        <fullName evidence="7">Amino acid ABC transporter substrate-binding protein</fullName>
    </submittedName>
</protein>